<protein>
    <submittedName>
        <fullName evidence="2">Uncharacterized protein</fullName>
    </submittedName>
</protein>
<keyword evidence="3" id="KW-1185">Reference proteome</keyword>
<sequence>MKFKRTGSVTDASRSRRPKLVKVRQNRCQQRWPGVRRNGPDVSLQNGNQPKQCRAQFAEVVPNSIDKLLDVNVHAKVNNFCIQQGVAHRKVDSYKELIASE</sequence>
<feature type="compositionally biased region" description="Basic residues" evidence="1">
    <location>
        <begin position="15"/>
        <end position="25"/>
    </location>
</feature>
<dbReference type="EMBL" id="BGPR01000959">
    <property type="protein sequence ID" value="GBM41321.1"/>
    <property type="molecule type" value="Genomic_DNA"/>
</dbReference>
<name>A0A4Y2FJA2_ARAVE</name>
<organism evidence="2 3">
    <name type="scientific">Araneus ventricosus</name>
    <name type="common">Orbweaver spider</name>
    <name type="synonym">Epeira ventricosa</name>
    <dbReference type="NCBI Taxonomy" id="182803"/>
    <lineage>
        <taxon>Eukaryota</taxon>
        <taxon>Metazoa</taxon>
        <taxon>Ecdysozoa</taxon>
        <taxon>Arthropoda</taxon>
        <taxon>Chelicerata</taxon>
        <taxon>Arachnida</taxon>
        <taxon>Araneae</taxon>
        <taxon>Araneomorphae</taxon>
        <taxon>Entelegynae</taxon>
        <taxon>Araneoidea</taxon>
        <taxon>Araneidae</taxon>
        <taxon>Araneus</taxon>
    </lineage>
</organism>
<evidence type="ECO:0000313" key="3">
    <source>
        <dbReference type="Proteomes" id="UP000499080"/>
    </source>
</evidence>
<dbReference type="Proteomes" id="UP000499080">
    <property type="component" value="Unassembled WGS sequence"/>
</dbReference>
<evidence type="ECO:0000313" key="2">
    <source>
        <dbReference type="EMBL" id="GBM41321.1"/>
    </source>
</evidence>
<evidence type="ECO:0000256" key="1">
    <source>
        <dbReference type="SAM" id="MobiDB-lite"/>
    </source>
</evidence>
<proteinExistence type="predicted"/>
<gene>
    <name evidence="2" type="ORF">AVEN_241481_1</name>
</gene>
<comment type="caution">
    <text evidence="2">The sequence shown here is derived from an EMBL/GenBank/DDBJ whole genome shotgun (WGS) entry which is preliminary data.</text>
</comment>
<accession>A0A4Y2FJA2</accession>
<reference evidence="2 3" key="1">
    <citation type="journal article" date="2019" name="Sci. Rep.">
        <title>Orb-weaving spider Araneus ventricosus genome elucidates the spidroin gene catalogue.</title>
        <authorList>
            <person name="Kono N."/>
            <person name="Nakamura H."/>
            <person name="Ohtoshi R."/>
            <person name="Moran D.A.P."/>
            <person name="Shinohara A."/>
            <person name="Yoshida Y."/>
            <person name="Fujiwara M."/>
            <person name="Mori M."/>
            <person name="Tomita M."/>
            <person name="Arakawa K."/>
        </authorList>
    </citation>
    <scope>NUCLEOTIDE SEQUENCE [LARGE SCALE GENOMIC DNA]</scope>
</reference>
<dbReference type="AlphaFoldDB" id="A0A4Y2FJA2"/>
<feature type="region of interest" description="Disordered" evidence="1">
    <location>
        <begin position="1"/>
        <end position="48"/>
    </location>
</feature>